<comment type="subunit">
    <text evidence="8">Forms a heterodimer with SLX4.</text>
</comment>
<dbReference type="PANTHER" id="PTHR20208">
    <property type="entry name" value="STRUCTURE-SPECIFIC ENDONUCLEASE SUBUNIT SLX1"/>
    <property type="match status" value="1"/>
</dbReference>
<dbReference type="FunFam" id="3.30.40.10:FF:000392">
    <property type="entry name" value="Structure-specific endonuclease subunit SLX1"/>
    <property type="match status" value="1"/>
</dbReference>
<dbReference type="Proteomes" id="UP001318040">
    <property type="component" value="Chromosome 25"/>
</dbReference>
<comment type="similarity">
    <text evidence="8">Belongs to the SLX1 family.</text>
</comment>
<dbReference type="Pfam" id="PF21202">
    <property type="entry name" value="SLX1_C"/>
    <property type="match status" value="1"/>
</dbReference>
<evidence type="ECO:0000256" key="1">
    <source>
        <dbReference type="ARBA" id="ARBA00022722"/>
    </source>
</evidence>
<evidence type="ECO:0000256" key="5">
    <source>
        <dbReference type="ARBA" id="ARBA00023172"/>
    </source>
</evidence>
<evidence type="ECO:0000313" key="13">
    <source>
        <dbReference type="RefSeq" id="XP_032816405.1"/>
    </source>
</evidence>
<evidence type="ECO:0000313" key="14">
    <source>
        <dbReference type="RefSeq" id="XP_032816406.1"/>
    </source>
</evidence>
<name>A0AAJ7TFF0_PETMA</name>
<evidence type="ECO:0000313" key="12">
    <source>
        <dbReference type="RefSeq" id="XP_032816404.1"/>
    </source>
</evidence>
<keyword evidence="8" id="KW-0862">Zinc</keyword>
<evidence type="ECO:0000256" key="6">
    <source>
        <dbReference type="ARBA" id="ARBA00023204"/>
    </source>
</evidence>
<accession>A0AAJ7TFF0</accession>
<dbReference type="GO" id="GO:0017108">
    <property type="term" value="F:5'-flap endonuclease activity"/>
    <property type="evidence" value="ECO:0007669"/>
    <property type="project" value="InterPro"/>
</dbReference>
<dbReference type="RefSeq" id="XP_032816406.1">
    <property type="nucleotide sequence ID" value="XM_032960515.1"/>
</dbReference>
<keyword evidence="3 8" id="KW-0227">DNA damage</keyword>
<dbReference type="InterPro" id="IPR050381">
    <property type="entry name" value="SLX1_endonuclease"/>
</dbReference>
<keyword evidence="4 8" id="KW-0378">Hydrolase</keyword>
<dbReference type="HAMAP" id="MF_03100">
    <property type="entry name" value="Endonuc_su_Slx1"/>
    <property type="match status" value="1"/>
</dbReference>
<feature type="region of interest" description="Disordered" evidence="9">
    <location>
        <begin position="36"/>
        <end position="56"/>
    </location>
</feature>
<keyword evidence="7 8" id="KW-0539">Nucleus</keyword>
<evidence type="ECO:0000256" key="9">
    <source>
        <dbReference type="SAM" id="MobiDB-lite"/>
    </source>
</evidence>
<dbReference type="SUPFAM" id="SSF82771">
    <property type="entry name" value="GIY-YIG endonuclease"/>
    <property type="match status" value="1"/>
</dbReference>
<dbReference type="GO" id="GO:0008821">
    <property type="term" value="F:crossover junction DNA endonuclease activity"/>
    <property type="evidence" value="ECO:0007669"/>
    <property type="project" value="TreeGrafter"/>
</dbReference>
<dbReference type="InterPro" id="IPR013083">
    <property type="entry name" value="Znf_RING/FYVE/PHD"/>
</dbReference>
<comment type="cofactor">
    <cofactor evidence="8">
        <name>a divalent metal cation</name>
        <dbReference type="ChEBI" id="CHEBI:60240"/>
    </cofactor>
</comment>
<keyword evidence="6 8" id="KW-0234">DNA repair</keyword>
<feature type="zinc finger region" description="SLX1-type" evidence="8">
    <location>
        <begin position="244"/>
        <end position="296"/>
    </location>
</feature>
<sequence>MVVEVENFFGVYMLYCTNPKFKGRIYVGYTVDPERRIGQHNGGRRKGGALRTSGRGPWHVACAPPPPLSHAAVGLINAPTTPHKIPTVATEPERKGGGGVVDSTIAQYIHEHLKDMVLIVHGFPSDIAALRFEWAWQHPQRSRRLTHVARKHRSENSLQLHLRVLWHMVRVPPWCRLPLTLRWLRPEYREDFPVGMEPPLHMPVAFGPVRAKARPCGGSRTQQQQGEVAVQSMNPSQATGAARCMLCHQRIQQEDERMSCFHPGCRMEAHITCLARDFLKTDPTQLLPVEGQCPGCKNAVLWGDLVRYKNGCYGDLEEIILSSQVSDNHNQTLSSH</sequence>
<comment type="subcellular location">
    <subcellularLocation>
        <location evidence="8">Nucleus</location>
    </subcellularLocation>
</comment>
<protein>
    <submittedName>
        <fullName evidence="12 13">Structure-specific endonuclease subunit slx1-like isoform X1</fullName>
    </submittedName>
</protein>
<dbReference type="RefSeq" id="XP_032816404.1">
    <property type="nucleotide sequence ID" value="XM_032960513.1"/>
</dbReference>
<dbReference type="GO" id="GO:0008270">
    <property type="term" value="F:zinc ion binding"/>
    <property type="evidence" value="ECO:0007669"/>
    <property type="project" value="UniProtKB-KW"/>
</dbReference>
<dbReference type="GO" id="GO:0033557">
    <property type="term" value="C:Slx1-Slx4 complex"/>
    <property type="evidence" value="ECO:0007669"/>
    <property type="project" value="UniProtKB-UniRule"/>
</dbReference>
<evidence type="ECO:0000259" key="10">
    <source>
        <dbReference type="PROSITE" id="PS50164"/>
    </source>
</evidence>
<dbReference type="InterPro" id="IPR027520">
    <property type="entry name" value="Slx1"/>
</dbReference>
<evidence type="ECO:0000256" key="2">
    <source>
        <dbReference type="ARBA" id="ARBA00022759"/>
    </source>
</evidence>
<feature type="domain" description="GIY-YIG" evidence="10">
    <location>
        <begin position="7"/>
        <end position="148"/>
    </location>
</feature>
<dbReference type="PROSITE" id="PS50164">
    <property type="entry name" value="GIY_YIG"/>
    <property type="match status" value="1"/>
</dbReference>
<evidence type="ECO:0000313" key="11">
    <source>
        <dbReference type="Proteomes" id="UP001318040"/>
    </source>
</evidence>
<dbReference type="KEGG" id="pmrn:116945879"/>
<comment type="function">
    <text evidence="8">Catalytic subunit of the SLX1-SLX4 structure-specific endonuclease that resolves DNA secondary structures generated during DNA repair and recombination. Has endonuclease activity towards branched DNA substrates, introducing single-strand cuts in duplex DNA close to junctions with ss-DNA.</text>
</comment>
<dbReference type="InterPro" id="IPR048749">
    <property type="entry name" value="SLX1_C"/>
</dbReference>
<reference evidence="12 13" key="1">
    <citation type="submission" date="2025-04" db="UniProtKB">
        <authorList>
            <consortium name="RefSeq"/>
        </authorList>
    </citation>
    <scope>IDENTIFICATION</scope>
    <source>
        <tissue evidence="12 13">Sperm</tissue>
    </source>
</reference>
<organism evidence="11 12">
    <name type="scientific">Petromyzon marinus</name>
    <name type="common">Sea lamprey</name>
    <dbReference type="NCBI Taxonomy" id="7757"/>
    <lineage>
        <taxon>Eukaryota</taxon>
        <taxon>Metazoa</taxon>
        <taxon>Chordata</taxon>
        <taxon>Craniata</taxon>
        <taxon>Vertebrata</taxon>
        <taxon>Cyclostomata</taxon>
        <taxon>Hyperoartia</taxon>
        <taxon>Petromyzontiformes</taxon>
        <taxon>Petromyzontidae</taxon>
        <taxon>Petromyzon</taxon>
    </lineage>
</organism>
<dbReference type="AlphaFoldDB" id="A0AAJ7TFF0"/>
<dbReference type="Gene3D" id="3.30.40.10">
    <property type="entry name" value="Zinc/RING finger domain, C3HC4 (zinc finger)"/>
    <property type="match status" value="1"/>
</dbReference>
<keyword evidence="2 8" id="KW-0255">Endonuclease</keyword>
<evidence type="ECO:0000256" key="7">
    <source>
        <dbReference type="ARBA" id="ARBA00023242"/>
    </source>
</evidence>
<proteinExistence type="inferred from homology"/>
<keyword evidence="8" id="KW-0863">Zinc-finger</keyword>
<dbReference type="PANTHER" id="PTHR20208:SF10">
    <property type="entry name" value="STRUCTURE-SPECIFIC ENDONUCLEASE SUBUNIT SLX1"/>
    <property type="match status" value="1"/>
</dbReference>
<dbReference type="InterPro" id="IPR000305">
    <property type="entry name" value="GIY-YIG_endonuc"/>
</dbReference>
<evidence type="ECO:0000256" key="8">
    <source>
        <dbReference type="HAMAP-Rule" id="MF_03100"/>
    </source>
</evidence>
<keyword evidence="1 8" id="KW-0540">Nuclease</keyword>
<dbReference type="RefSeq" id="XP_032816405.1">
    <property type="nucleotide sequence ID" value="XM_032960514.1"/>
</dbReference>
<dbReference type="CTD" id="79008"/>
<dbReference type="Gene3D" id="3.40.1440.10">
    <property type="entry name" value="GIY-YIG endonuclease"/>
    <property type="match status" value="2"/>
</dbReference>
<evidence type="ECO:0000256" key="4">
    <source>
        <dbReference type="ARBA" id="ARBA00022801"/>
    </source>
</evidence>
<dbReference type="InterPro" id="IPR035901">
    <property type="entry name" value="GIY-YIG_endonuc_sf"/>
</dbReference>
<dbReference type="CDD" id="cd10455">
    <property type="entry name" value="GIY-YIG_SLX1"/>
    <property type="match status" value="1"/>
</dbReference>
<keyword evidence="5 8" id="KW-0233">DNA recombination</keyword>
<keyword evidence="11" id="KW-1185">Reference proteome</keyword>
<evidence type="ECO:0000256" key="3">
    <source>
        <dbReference type="ARBA" id="ARBA00022763"/>
    </source>
</evidence>
<gene>
    <name evidence="12 13 14" type="primary">LOC116945879</name>
</gene>
<keyword evidence="8" id="KW-0479">Metal-binding</keyword>
<dbReference type="GO" id="GO:0000724">
    <property type="term" value="P:double-strand break repair via homologous recombination"/>
    <property type="evidence" value="ECO:0007669"/>
    <property type="project" value="TreeGrafter"/>
</dbReference>
<dbReference type="Pfam" id="PF01541">
    <property type="entry name" value="GIY-YIG"/>
    <property type="match status" value="1"/>
</dbReference>